<dbReference type="InterPro" id="IPR005484">
    <property type="entry name" value="Ribosomal_uL18_bac/plant/anim"/>
</dbReference>
<evidence type="ECO:0000256" key="7">
    <source>
        <dbReference type="HAMAP-Rule" id="MF_01337"/>
    </source>
</evidence>
<reference evidence="8 9" key="1">
    <citation type="journal article" date="2016" name="Nat. Commun.">
        <title>Thousands of microbial genomes shed light on interconnected biogeochemical processes in an aquifer system.</title>
        <authorList>
            <person name="Anantharaman K."/>
            <person name="Brown C.T."/>
            <person name="Hug L.A."/>
            <person name="Sharon I."/>
            <person name="Castelle C.J."/>
            <person name="Probst A.J."/>
            <person name="Thomas B.C."/>
            <person name="Singh A."/>
            <person name="Wilkins M.J."/>
            <person name="Karaoz U."/>
            <person name="Brodie E.L."/>
            <person name="Williams K.H."/>
            <person name="Hubbard S.S."/>
            <person name="Banfield J.F."/>
        </authorList>
    </citation>
    <scope>NUCLEOTIDE SEQUENCE [LARGE SCALE GENOMIC DNA]</scope>
</reference>
<comment type="similarity">
    <text evidence="1 7">Belongs to the universal ribosomal protein uL18 family.</text>
</comment>
<dbReference type="GO" id="GO:0022625">
    <property type="term" value="C:cytosolic large ribosomal subunit"/>
    <property type="evidence" value="ECO:0007669"/>
    <property type="project" value="TreeGrafter"/>
</dbReference>
<name>A0A1G1XQP6_9BACT</name>
<dbReference type="AlphaFoldDB" id="A0A1G1XQP6"/>
<dbReference type="InterPro" id="IPR004389">
    <property type="entry name" value="Ribosomal_uL18_bac-type"/>
</dbReference>
<dbReference type="Pfam" id="PF00861">
    <property type="entry name" value="Ribosomal_L18p"/>
    <property type="match status" value="1"/>
</dbReference>
<comment type="caution">
    <text evidence="8">The sequence shown here is derived from an EMBL/GenBank/DDBJ whole genome shotgun (WGS) entry which is preliminary data.</text>
</comment>
<proteinExistence type="inferred from homology"/>
<organism evidence="8 9">
    <name type="scientific">Candidatus Buchananbacteria bacterium RBG_13_39_9</name>
    <dbReference type="NCBI Taxonomy" id="1797531"/>
    <lineage>
        <taxon>Bacteria</taxon>
        <taxon>Candidatus Buchananiibacteriota</taxon>
    </lineage>
</organism>
<dbReference type="GO" id="GO:0008097">
    <property type="term" value="F:5S rRNA binding"/>
    <property type="evidence" value="ECO:0007669"/>
    <property type="project" value="TreeGrafter"/>
</dbReference>
<comment type="subunit">
    <text evidence="7">Part of the 50S ribosomal subunit; part of the 5S rRNA/L5/L18/L25 subcomplex. Contacts the 5S and 23S rRNAs.</text>
</comment>
<comment type="function">
    <text evidence="7">This is one of the proteins that bind and probably mediate the attachment of the 5S RNA into the large ribosomal subunit, where it forms part of the central protuberance.</text>
</comment>
<dbReference type="HAMAP" id="MF_01337_B">
    <property type="entry name" value="Ribosomal_uL18_B"/>
    <property type="match status" value="1"/>
</dbReference>
<accession>A0A1G1XQP6</accession>
<dbReference type="NCBIfam" id="TIGR00060">
    <property type="entry name" value="L18_bact"/>
    <property type="match status" value="1"/>
</dbReference>
<protein>
    <recommendedName>
        <fullName evidence="6 7">Large ribosomal subunit protein uL18</fullName>
    </recommendedName>
</protein>
<dbReference type="GO" id="GO:0003735">
    <property type="term" value="F:structural constituent of ribosome"/>
    <property type="evidence" value="ECO:0007669"/>
    <property type="project" value="InterPro"/>
</dbReference>
<keyword evidence="3 7" id="KW-0694">RNA-binding</keyword>
<keyword evidence="2 7" id="KW-0699">rRNA-binding</keyword>
<evidence type="ECO:0000256" key="2">
    <source>
        <dbReference type="ARBA" id="ARBA00022730"/>
    </source>
</evidence>
<dbReference type="SUPFAM" id="SSF53137">
    <property type="entry name" value="Translational machinery components"/>
    <property type="match status" value="1"/>
</dbReference>
<dbReference type="Gene3D" id="3.30.420.100">
    <property type="match status" value="1"/>
</dbReference>
<dbReference type="CDD" id="cd00432">
    <property type="entry name" value="Ribosomal_L18_L5e"/>
    <property type="match status" value="1"/>
</dbReference>
<keyword evidence="4 7" id="KW-0689">Ribosomal protein</keyword>
<dbReference type="PANTHER" id="PTHR12899:SF3">
    <property type="entry name" value="LARGE RIBOSOMAL SUBUNIT PROTEIN UL18M"/>
    <property type="match status" value="1"/>
</dbReference>
<dbReference type="FunFam" id="3.30.420.100:FF:000001">
    <property type="entry name" value="50S ribosomal protein L18"/>
    <property type="match status" value="1"/>
</dbReference>
<dbReference type="GO" id="GO:0006412">
    <property type="term" value="P:translation"/>
    <property type="evidence" value="ECO:0007669"/>
    <property type="project" value="UniProtKB-UniRule"/>
</dbReference>
<evidence type="ECO:0000313" key="9">
    <source>
        <dbReference type="Proteomes" id="UP000176260"/>
    </source>
</evidence>
<evidence type="ECO:0000256" key="4">
    <source>
        <dbReference type="ARBA" id="ARBA00022980"/>
    </source>
</evidence>
<dbReference type="EMBL" id="MHIA01000024">
    <property type="protein sequence ID" value="OGY41677.1"/>
    <property type="molecule type" value="Genomic_DNA"/>
</dbReference>
<gene>
    <name evidence="7" type="primary">rplR</name>
    <name evidence="8" type="ORF">A2Y67_03960</name>
</gene>
<dbReference type="InterPro" id="IPR057268">
    <property type="entry name" value="Ribosomal_L18"/>
</dbReference>
<dbReference type="PANTHER" id="PTHR12899">
    <property type="entry name" value="39S RIBOSOMAL PROTEIN L18, MITOCHONDRIAL"/>
    <property type="match status" value="1"/>
</dbReference>
<keyword evidence="5 7" id="KW-0687">Ribonucleoprotein</keyword>
<sequence>MNKIKVKNQLKFNRVKRIRAKIIGTAKNPRLNVFRSLKHIYAQIIDDQRARTLVSANDLEIKNKKIKKTDKAKEVGKLIAQKAAEQKITKVVFDRGGNKYHGRIKAVAEGAREGGLKF</sequence>
<dbReference type="Proteomes" id="UP000176260">
    <property type="component" value="Unassembled WGS sequence"/>
</dbReference>
<evidence type="ECO:0000256" key="3">
    <source>
        <dbReference type="ARBA" id="ARBA00022884"/>
    </source>
</evidence>
<evidence type="ECO:0000256" key="1">
    <source>
        <dbReference type="ARBA" id="ARBA00007116"/>
    </source>
</evidence>
<evidence type="ECO:0000256" key="6">
    <source>
        <dbReference type="ARBA" id="ARBA00035197"/>
    </source>
</evidence>
<evidence type="ECO:0000313" key="8">
    <source>
        <dbReference type="EMBL" id="OGY41677.1"/>
    </source>
</evidence>
<evidence type="ECO:0000256" key="5">
    <source>
        <dbReference type="ARBA" id="ARBA00023274"/>
    </source>
</evidence>